<dbReference type="Pfam" id="PF04383">
    <property type="entry name" value="KilA-N"/>
    <property type="match status" value="1"/>
</dbReference>
<evidence type="ECO:0000259" key="5">
    <source>
        <dbReference type="PROSITE" id="PS51299"/>
    </source>
</evidence>
<dbReference type="GO" id="GO:0003700">
    <property type="term" value="F:DNA-binding transcription factor activity"/>
    <property type="evidence" value="ECO:0007669"/>
    <property type="project" value="TreeGrafter"/>
</dbReference>
<gene>
    <name evidence="6" type="ORF">BCR44DRAFT_1391273</name>
</gene>
<evidence type="ECO:0000313" key="7">
    <source>
        <dbReference type="Proteomes" id="UP000193411"/>
    </source>
</evidence>
<dbReference type="InterPro" id="IPR029790">
    <property type="entry name" value="EFG1/Phd1/StuA"/>
</dbReference>
<dbReference type="OrthoDB" id="5407653at2759"/>
<dbReference type="PANTHER" id="PTHR47792">
    <property type="entry name" value="PROTEIN SOK2-RELATED"/>
    <property type="match status" value="1"/>
</dbReference>
<protein>
    <submittedName>
        <fullName evidence="6">Transcription regulator HTH, apses-type DNA-binding domain-containing protein</fullName>
    </submittedName>
</protein>
<dbReference type="PANTHER" id="PTHR47792:SF1">
    <property type="entry name" value="PROTEIN SOK2-RELATED"/>
    <property type="match status" value="1"/>
</dbReference>
<feature type="domain" description="HTH APSES-type" evidence="5">
    <location>
        <begin position="8"/>
        <end position="111"/>
    </location>
</feature>
<dbReference type="InterPro" id="IPR018004">
    <property type="entry name" value="KilA/APSES_HTH"/>
</dbReference>
<organism evidence="6 7">
    <name type="scientific">Catenaria anguillulae PL171</name>
    <dbReference type="NCBI Taxonomy" id="765915"/>
    <lineage>
        <taxon>Eukaryota</taxon>
        <taxon>Fungi</taxon>
        <taxon>Fungi incertae sedis</taxon>
        <taxon>Blastocladiomycota</taxon>
        <taxon>Blastocladiomycetes</taxon>
        <taxon>Blastocladiales</taxon>
        <taxon>Catenariaceae</taxon>
        <taxon>Catenaria</taxon>
    </lineage>
</organism>
<dbReference type="Proteomes" id="UP000193411">
    <property type="component" value="Unassembled WGS sequence"/>
</dbReference>
<comment type="similarity">
    <text evidence="1">Belongs to the EFG1/PHD1/stuA family.</text>
</comment>
<dbReference type="SUPFAM" id="SSF54616">
    <property type="entry name" value="DNA-binding domain of Mlu1-box binding protein MBP1"/>
    <property type="match status" value="1"/>
</dbReference>
<feature type="non-terminal residue" evidence="6">
    <location>
        <position position="111"/>
    </location>
</feature>
<dbReference type="InterPro" id="IPR003163">
    <property type="entry name" value="Tscrpt_reg_HTH_APSES-type"/>
</dbReference>
<evidence type="ECO:0000256" key="2">
    <source>
        <dbReference type="ARBA" id="ARBA00023015"/>
    </source>
</evidence>
<name>A0A1Y2HFJ8_9FUNG</name>
<dbReference type="GO" id="GO:0005634">
    <property type="term" value="C:nucleus"/>
    <property type="evidence" value="ECO:0007669"/>
    <property type="project" value="TreeGrafter"/>
</dbReference>
<proteinExistence type="inferred from homology"/>
<comment type="caution">
    <text evidence="6">The sequence shown here is derived from an EMBL/GenBank/DDBJ whole genome shotgun (WGS) entry which is preliminary data.</text>
</comment>
<keyword evidence="4" id="KW-0804">Transcription</keyword>
<keyword evidence="2" id="KW-0805">Transcription regulation</keyword>
<dbReference type="STRING" id="765915.A0A1Y2HFJ8"/>
<dbReference type="Gene3D" id="3.10.260.10">
    <property type="entry name" value="Transcription regulator HTH, APSES-type DNA-binding domain"/>
    <property type="match status" value="1"/>
</dbReference>
<dbReference type="GO" id="GO:0045944">
    <property type="term" value="P:positive regulation of transcription by RNA polymerase II"/>
    <property type="evidence" value="ECO:0007669"/>
    <property type="project" value="TreeGrafter"/>
</dbReference>
<sequence>MDPPTPRPITTFTWDDMSTLVYQVDVDLIAVCRRAADNYVNGTKLLNLTAMSRGKRDSILKHERLRSVVKCGPMRLKGVWIPLDRARELARAVKVDAQVYPLLEEQVDAWV</sequence>
<dbReference type="PROSITE" id="PS51299">
    <property type="entry name" value="HTH_APSES"/>
    <property type="match status" value="1"/>
</dbReference>
<evidence type="ECO:0000313" key="6">
    <source>
        <dbReference type="EMBL" id="ORZ33309.1"/>
    </source>
</evidence>
<evidence type="ECO:0000256" key="3">
    <source>
        <dbReference type="ARBA" id="ARBA00023125"/>
    </source>
</evidence>
<accession>A0A1Y2HFJ8</accession>
<evidence type="ECO:0000256" key="1">
    <source>
        <dbReference type="ARBA" id="ARBA00007247"/>
    </source>
</evidence>
<dbReference type="EMBL" id="MCFL01000037">
    <property type="protein sequence ID" value="ORZ33309.1"/>
    <property type="molecule type" value="Genomic_DNA"/>
</dbReference>
<keyword evidence="7" id="KW-1185">Reference proteome</keyword>
<dbReference type="AlphaFoldDB" id="A0A1Y2HFJ8"/>
<evidence type="ECO:0000256" key="4">
    <source>
        <dbReference type="ARBA" id="ARBA00023163"/>
    </source>
</evidence>
<keyword evidence="3 6" id="KW-0238">DNA-binding</keyword>
<reference evidence="6 7" key="1">
    <citation type="submission" date="2016-07" db="EMBL/GenBank/DDBJ databases">
        <title>Pervasive Adenine N6-methylation of Active Genes in Fungi.</title>
        <authorList>
            <consortium name="DOE Joint Genome Institute"/>
            <person name="Mondo S.J."/>
            <person name="Dannebaum R.O."/>
            <person name="Kuo R.C."/>
            <person name="Labutti K."/>
            <person name="Haridas S."/>
            <person name="Kuo A."/>
            <person name="Salamov A."/>
            <person name="Ahrendt S.R."/>
            <person name="Lipzen A."/>
            <person name="Sullivan W."/>
            <person name="Andreopoulos W.B."/>
            <person name="Clum A."/>
            <person name="Lindquist E."/>
            <person name="Daum C."/>
            <person name="Ramamoorthy G.K."/>
            <person name="Gryganskyi A."/>
            <person name="Culley D."/>
            <person name="Magnuson J.K."/>
            <person name="James T.Y."/>
            <person name="O'Malley M.A."/>
            <person name="Stajich J.E."/>
            <person name="Spatafora J.W."/>
            <person name="Visel A."/>
            <person name="Grigoriev I.V."/>
        </authorList>
    </citation>
    <scope>NUCLEOTIDE SEQUENCE [LARGE SCALE GENOMIC DNA]</scope>
    <source>
        <strain evidence="6 7">PL171</strain>
    </source>
</reference>
<dbReference type="SMART" id="SM01252">
    <property type="entry name" value="KilA-N"/>
    <property type="match status" value="1"/>
</dbReference>
<dbReference type="GO" id="GO:0043565">
    <property type="term" value="F:sequence-specific DNA binding"/>
    <property type="evidence" value="ECO:0007669"/>
    <property type="project" value="TreeGrafter"/>
</dbReference>
<dbReference type="InterPro" id="IPR036887">
    <property type="entry name" value="HTH_APSES_sf"/>
</dbReference>